<dbReference type="Proteomes" id="UP000790787">
    <property type="component" value="Chromosome 5"/>
</dbReference>
<reference evidence="1" key="1">
    <citation type="journal article" date="2014" name="Nat. Commun.">
        <title>The tobacco genome sequence and its comparison with those of tomato and potato.</title>
        <authorList>
            <person name="Sierro N."/>
            <person name="Battey J.N."/>
            <person name="Ouadi S."/>
            <person name="Bakaher N."/>
            <person name="Bovet L."/>
            <person name="Willig A."/>
            <person name="Goepfert S."/>
            <person name="Peitsch M.C."/>
            <person name="Ivanov N.V."/>
        </authorList>
    </citation>
    <scope>NUCLEOTIDE SEQUENCE [LARGE SCALE GENOMIC DNA]</scope>
</reference>
<dbReference type="RefSeq" id="XP_075109075.1">
    <property type="nucleotide sequence ID" value="XM_075252974.1"/>
</dbReference>
<sequence>MDEEGSKNARKTDVAWKYSIMTLNEKYFRSKFCNQQISGTINRLKQHLTGTHKGIKPCPKVPYEVAEECKKALLKLQNVKIIRKATLEEMRAVATGSDNMDGESGSSPTMSNLPPKARGPLDDFERKKVCQRIGRFFFSSGIPFNVANDPYYLSMFEGVANYGPGFVPSSMHELRTWILKDEVTNINKMLDEHKKSWKSIDASDSIKSGEILALHLNKIIDEVGEENVVQIITDNGSNFINAGKRIMETRPHIYWTPCAAHCIDLLLEDIGKLKMHQDTLTKAKEVVRFIYGHT</sequence>
<organism evidence="1 2">
    <name type="scientific">Nicotiana tabacum</name>
    <name type="common">Common tobacco</name>
    <dbReference type="NCBI Taxonomy" id="4097"/>
    <lineage>
        <taxon>Eukaryota</taxon>
        <taxon>Viridiplantae</taxon>
        <taxon>Streptophyta</taxon>
        <taxon>Embryophyta</taxon>
        <taxon>Tracheophyta</taxon>
        <taxon>Spermatophyta</taxon>
        <taxon>Magnoliopsida</taxon>
        <taxon>eudicotyledons</taxon>
        <taxon>Gunneridae</taxon>
        <taxon>Pentapetalae</taxon>
        <taxon>asterids</taxon>
        <taxon>lamiids</taxon>
        <taxon>Solanales</taxon>
        <taxon>Solanaceae</taxon>
        <taxon>Nicotianoideae</taxon>
        <taxon>Nicotianeae</taxon>
        <taxon>Nicotiana</taxon>
    </lineage>
</organism>
<keyword evidence="1" id="KW-1185">Reference proteome</keyword>
<evidence type="ECO:0000313" key="1">
    <source>
        <dbReference type="Proteomes" id="UP000790787"/>
    </source>
</evidence>
<reference evidence="2" key="2">
    <citation type="submission" date="2025-08" db="UniProtKB">
        <authorList>
            <consortium name="RefSeq"/>
        </authorList>
    </citation>
    <scope>IDENTIFICATION</scope>
    <source>
        <tissue evidence="2">Leaf</tissue>
    </source>
</reference>
<gene>
    <name evidence="2" type="primary">LOC142180871</name>
</gene>
<accession>A0AC58UHW9</accession>
<proteinExistence type="predicted"/>
<protein>
    <submittedName>
        <fullName evidence="2">Uncharacterized protein LOC142180871</fullName>
    </submittedName>
</protein>
<name>A0AC58UHW9_TOBAC</name>
<evidence type="ECO:0000313" key="2">
    <source>
        <dbReference type="RefSeq" id="XP_075109075.1"/>
    </source>
</evidence>